<organism evidence="6 7">
    <name type="scientific">Fervidibacillus albus</name>
    <dbReference type="NCBI Taxonomy" id="2980026"/>
    <lineage>
        <taxon>Bacteria</taxon>
        <taxon>Bacillati</taxon>
        <taxon>Bacillota</taxon>
        <taxon>Bacilli</taxon>
        <taxon>Bacillales</taxon>
        <taxon>Bacillaceae</taxon>
        <taxon>Fervidibacillus</taxon>
    </lineage>
</organism>
<dbReference type="EMBL" id="CP106878">
    <property type="protein sequence ID" value="WAA09285.1"/>
    <property type="molecule type" value="Genomic_DNA"/>
</dbReference>
<evidence type="ECO:0000313" key="7">
    <source>
        <dbReference type="Proteomes" id="UP001164718"/>
    </source>
</evidence>
<dbReference type="Proteomes" id="UP001164718">
    <property type="component" value="Chromosome"/>
</dbReference>
<accession>A0A9E8RUB8</accession>
<evidence type="ECO:0000259" key="5">
    <source>
        <dbReference type="Pfam" id="PF13407"/>
    </source>
</evidence>
<dbReference type="Gene3D" id="3.40.50.2300">
    <property type="match status" value="2"/>
</dbReference>
<dbReference type="KEGG" id="faf:OE104_12025"/>
<evidence type="ECO:0000256" key="3">
    <source>
        <dbReference type="ARBA" id="ARBA00022729"/>
    </source>
</evidence>
<keyword evidence="4" id="KW-1133">Transmembrane helix</keyword>
<comment type="similarity">
    <text evidence="2">Belongs to the bacterial solute-binding protein 2 family.</text>
</comment>
<comment type="subcellular location">
    <subcellularLocation>
        <location evidence="1">Cell envelope</location>
    </subcellularLocation>
</comment>
<dbReference type="InterPro" id="IPR025997">
    <property type="entry name" value="SBP_2_dom"/>
</dbReference>
<protein>
    <submittedName>
        <fullName evidence="6">Sugar-binding protein</fullName>
    </submittedName>
</protein>
<gene>
    <name evidence="6" type="ORF">OE104_12025</name>
</gene>
<dbReference type="PANTHER" id="PTHR46847">
    <property type="entry name" value="D-ALLOSE-BINDING PERIPLASMIC PROTEIN-RELATED"/>
    <property type="match status" value="1"/>
</dbReference>
<dbReference type="InterPro" id="IPR028082">
    <property type="entry name" value="Peripla_BP_I"/>
</dbReference>
<dbReference type="CDD" id="cd06314">
    <property type="entry name" value="PBP1_tmGBP"/>
    <property type="match status" value="1"/>
</dbReference>
<evidence type="ECO:0000256" key="4">
    <source>
        <dbReference type="SAM" id="Phobius"/>
    </source>
</evidence>
<dbReference type="PANTHER" id="PTHR46847:SF1">
    <property type="entry name" value="D-ALLOSE-BINDING PERIPLASMIC PROTEIN-RELATED"/>
    <property type="match status" value="1"/>
</dbReference>
<reference evidence="6" key="1">
    <citation type="submission" date="2022-09" db="EMBL/GenBank/DDBJ databases">
        <title>Complete Genomes of Fervidibacillus albus and Fervidibacillus halotolerans isolated from tidal flat sediments.</title>
        <authorList>
            <person name="Kwon K.K."/>
            <person name="Yang S.-H."/>
            <person name="Park M.J."/>
            <person name="Oh H.-M."/>
        </authorList>
    </citation>
    <scope>NUCLEOTIDE SEQUENCE</scope>
    <source>
        <strain evidence="6">MEBiC13591</strain>
    </source>
</reference>
<sequence length="331" mass="37681">MKRWSIYPVIIFFFFVSLILTIYFGTETFVVKKSEQKGQVDYIYHFVLIPEEVDNEYWRMIEKGARDAAEKYQVYLEYIGPSRANMEEHIQVLDKVIAGKVDGIMVQGIAESFSSLIDKAVNKGIDVVTVDTDWPKSEREVYIGTDNYKAGYLAGRALIEDTEGSQQVGIIIGRKDAIHQQLRVDGFREAIQKEDRIEVVGIEESKISKTGAVQATYNLLKEHPNITAFYGTSALDGVGIAQVIRTMKPDSDPYIITFDTLPETIDLLNNGEIDALVVQYPYEMGYRAVESLVQLQKGNHPDSIQYTKTGIWHKEDLIRQKETYLDENDPK</sequence>
<dbReference type="GO" id="GO:0030313">
    <property type="term" value="C:cell envelope"/>
    <property type="evidence" value="ECO:0007669"/>
    <property type="project" value="UniProtKB-SubCell"/>
</dbReference>
<dbReference type="AlphaFoldDB" id="A0A9E8RUB8"/>
<keyword evidence="7" id="KW-1185">Reference proteome</keyword>
<keyword evidence="4" id="KW-0472">Membrane</keyword>
<dbReference type="Pfam" id="PF13407">
    <property type="entry name" value="Peripla_BP_4"/>
    <property type="match status" value="1"/>
</dbReference>
<feature type="domain" description="Periplasmic binding protein" evidence="5">
    <location>
        <begin position="46"/>
        <end position="299"/>
    </location>
</feature>
<feature type="transmembrane region" description="Helical" evidence="4">
    <location>
        <begin position="6"/>
        <end position="25"/>
    </location>
</feature>
<keyword evidence="4" id="KW-0812">Transmembrane</keyword>
<evidence type="ECO:0000256" key="2">
    <source>
        <dbReference type="ARBA" id="ARBA00007639"/>
    </source>
</evidence>
<dbReference type="SUPFAM" id="SSF53822">
    <property type="entry name" value="Periplasmic binding protein-like I"/>
    <property type="match status" value="1"/>
</dbReference>
<keyword evidence="3" id="KW-0732">Signal</keyword>
<evidence type="ECO:0000313" key="6">
    <source>
        <dbReference type="EMBL" id="WAA09285.1"/>
    </source>
</evidence>
<proteinExistence type="inferred from homology"/>
<dbReference type="GO" id="GO:0030246">
    <property type="term" value="F:carbohydrate binding"/>
    <property type="evidence" value="ECO:0007669"/>
    <property type="project" value="UniProtKB-ARBA"/>
</dbReference>
<evidence type="ECO:0000256" key="1">
    <source>
        <dbReference type="ARBA" id="ARBA00004196"/>
    </source>
</evidence>
<name>A0A9E8RUB8_9BACI</name>